<reference evidence="2 3" key="1">
    <citation type="submission" date="2021-08" db="EMBL/GenBank/DDBJ databases">
        <authorList>
            <person name="Peeters C."/>
        </authorList>
    </citation>
    <scope>NUCLEOTIDE SEQUENCE [LARGE SCALE GENOMIC DNA]</scope>
    <source>
        <strain evidence="2 3">LMG 21510</strain>
    </source>
</reference>
<dbReference type="Gene3D" id="3.40.50.1820">
    <property type="entry name" value="alpha/beta hydrolase"/>
    <property type="match status" value="1"/>
</dbReference>
<comment type="caution">
    <text evidence="2">The sequence shown here is derived from an EMBL/GenBank/DDBJ whole genome shotgun (WGS) entry which is preliminary data.</text>
</comment>
<dbReference type="EMBL" id="CAJZAH010000004">
    <property type="protein sequence ID" value="CAG9179233.1"/>
    <property type="molecule type" value="Genomic_DNA"/>
</dbReference>
<dbReference type="Pfam" id="PF00975">
    <property type="entry name" value="Thioesterase"/>
    <property type="match status" value="1"/>
</dbReference>
<sequence length="220" mass="23148">MSAANSDRFTIAGPAGKIEILTDTPDGPAAGIAVIGHPHPLLGGNAEHKIPLQLARLFQARGFVAARPNFRGMDGTEGKHDGGEGETDDMIAVIRHLQQAHPGVPLALAGFSFGAFVQSLVARRLLDAGESVAHLVLSGIPWGPVAGNRSYDTPNVPGDTLVVHGEKDENVPLQSVLDWARPQELPVTVIPGANHFFTGKLPVFQRIVAAYLDTRLAAAG</sequence>
<feature type="domain" description="Thioesterase" evidence="1">
    <location>
        <begin position="93"/>
        <end position="141"/>
    </location>
</feature>
<evidence type="ECO:0000313" key="2">
    <source>
        <dbReference type="EMBL" id="CAG9179233.1"/>
    </source>
</evidence>
<dbReference type="SUPFAM" id="SSF53474">
    <property type="entry name" value="alpha/beta-Hydrolases"/>
    <property type="match status" value="1"/>
</dbReference>
<dbReference type="InterPro" id="IPR029058">
    <property type="entry name" value="AB_hydrolase_fold"/>
</dbReference>
<evidence type="ECO:0000259" key="1">
    <source>
        <dbReference type="Pfam" id="PF00975"/>
    </source>
</evidence>
<organism evidence="2 3">
    <name type="scientific">Cupriavidus respiraculi</name>
    <dbReference type="NCBI Taxonomy" id="195930"/>
    <lineage>
        <taxon>Bacteria</taxon>
        <taxon>Pseudomonadati</taxon>
        <taxon>Pseudomonadota</taxon>
        <taxon>Betaproteobacteria</taxon>
        <taxon>Burkholderiales</taxon>
        <taxon>Burkholderiaceae</taxon>
        <taxon>Cupriavidus</taxon>
    </lineage>
</organism>
<protein>
    <recommendedName>
        <fullName evidence="1">Thioesterase domain-containing protein</fullName>
    </recommendedName>
</protein>
<dbReference type="Proteomes" id="UP000721236">
    <property type="component" value="Unassembled WGS sequence"/>
</dbReference>
<accession>A0ABM8XGN8</accession>
<dbReference type="InterPro" id="IPR001031">
    <property type="entry name" value="Thioesterase"/>
</dbReference>
<keyword evidence="3" id="KW-1185">Reference proteome</keyword>
<dbReference type="RefSeq" id="WP_224043324.1">
    <property type="nucleotide sequence ID" value="NZ_CAJZAH010000004.1"/>
</dbReference>
<gene>
    <name evidence="2" type="ORF">LMG21510_03724</name>
</gene>
<name>A0ABM8XGN8_9BURK</name>
<dbReference type="PANTHER" id="PTHR42103">
    <property type="entry name" value="ALPHA/BETA-HYDROLASES SUPERFAMILY PROTEIN"/>
    <property type="match status" value="1"/>
</dbReference>
<dbReference type="PANTHER" id="PTHR42103:SF2">
    <property type="entry name" value="AB HYDROLASE-1 DOMAIN-CONTAINING PROTEIN"/>
    <property type="match status" value="1"/>
</dbReference>
<evidence type="ECO:0000313" key="3">
    <source>
        <dbReference type="Proteomes" id="UP000721236"/>
    </source>
</evidence>
<proteinExistence type="predicted"/>